<dbReference type="SUPFAM" id="SSF56317">
    <property type="entry name" value="Carbon-nitrogen hydrolase"/>
    <property type="match status" value="1"/>
</dbReference>
<dbReference type="Gene3D" id="3.60.110.10">
    <property type="entry name" value="Carbon-nitrogen hydrolase"/>
    <property type="match status" value="1"/>
</dbReference>
<evidence type="ECO:0000256" key="3">
    <source>
        <dbReference type="ARBA" id="ARBA00022475"/>
    </source>
</evidence>
<feature type="transmembrane region" description="Helical" evidence="9">
    <location>
        <begin position="162"/>
        <end position="185"/>
    </location>
</feature>
<dbReference type="InterPro" id="IPR045378">
    <property type="entry name" value="LNT_N"/>
</dbReference>
<keyword evidence="3" id="KW-1003">Cell membrane</keyword>
<sequence length="595" mass="67585">MLLLAGLLFALSFPGDILGSTSLQHGLPPLVFLFALPLLQVLRQLRSLREALFYGAFYGFSSYLMLSLWLLDYDWIAFILIPGIYLYYFSIFFAAYYLLVKVLRKYGLPPFLCYIVFVLFWMVLEYTKSTGWVAYTYGSLLYSHYLFPAVMHFSRNFLLQNLSYVLILAPAICLHILLCPAPVAWRRAVTRLETKRLSVGLRQICRDNNGWLWLVIAGTAVGVLHLSFALGHSAETGARPEIRADVLSDVESELSANNRSETLTALAALPVSPDKLNVALLQHDINSWQTEENTNRQALERLLYLSRRAEERNAELIVWSETAFVPNYRLNRDSDTGPALENIRELEAELTEVESQEERSVVADNLRYFRNVYEEILQAKELQQYLLQAKATYLIGTNDYGRPQEFPGEKRWGLYNSLLLIRNGVILGTYHKQRLVPFTEEGKWEDILPRLNVLLRKNGFAQYSAGTGSPILRLPLQGKIRPTLKIYAMICYEDSVPLYRPHRLPASGEPHPTLAERDFDVLLSVSNDSWSPSPIGGLQHLSSAVSRAWEVNRYFLRGSTSGQTAVIGPKEGLLGRLPPNIPGILYFRLPLAEAR</sequence>
<keyword evidence="8" id="KW-0012">Acyltransferase</keyword>
<evidence type="ECO:0000256" key="1">
    <source>
        <dbReference type="ARBA" id="ARBA00004651"/>
    </source>
</evidence>
<protein>
    <submittedName>
        <fullName evidence="11">Apolipoprotein N-acyltransferase</fullName>
    </submittedName>
</protein>
<keyword evidence="4" id="KW-0808">Transferase</keyword>
<dbReference type="InterPro" id="IPR003010">
    <property type="entry name" value="C-N_Hydrolase"/>
</dbReference>
<feature type="transmembrane region" description="Helical" evidence="9">
    <location>
        <begin position="130"/>
        <end position="150"/>
    </location>
</feature>
<dbReference type="Pfam" id="PF00795">
    <property type="entry name" value="CN_hydrolase"/>
    <property type="match status" value="1"/>
</dbReference>
<dbReference type="RefSeq" id="WP_326928029.1">
    <property type="nucleotide sequence ID" value="NZ_CP123443.1"/>
</dbReference>
<evidence type="ECO:0000313" key="12">
    <source>
        <dbReference type="Proteomes" id="UP001228690"/>
    </source>
</evidence>
<feature type="transmembrane region" description="Helical" evidence="9">
    <location>
        <begin position="211"/>
        <end position="230"/>
    </location>
</feature>
<comment type="similarity">
    <text evidence="2">Belongs to the CN hydrolase family. Apolipoprotein N-acyltransferase subfamily.</text>
</comment>
<keyword evidence="5 9" id="KW-0812">Transmembrane</keyword>
<evidence type="ECO:0000256" key="8">
    <source>
        <dbReference type="ARBA" id="ARBA00023315"/>
    </source>
</evidence>
<keyword evidence="12" id="KW-1185">Reference proteome</keyword>
<dbReference type="InterPro" id="IPR004563">
    <property type="entry name" value="Apolipo_AcylTrfase"/>
</dbReference>
<comment type="subcellular location">
    <subcellularLocation>
        <location evidence="1">Cell membrane</location>
        <topology evidence="1">Multi-pass membrane protein</topology>
    </subcellularLocation>
</comment>
<organism evidence="11 12">
    <name type="scientific">Candidatus Haliotispira prima</name>
    <dbReference type="NCBI Taxonomy" id="3034016"/>
    <lineage>
        <taxon>Bacteria</taxon>
        <taxon>Pseudomonadati</taxon>
        <taxon>Spirochaetota</taxon>
        <taxon>Spirochaetia</taxon>
        <taxon>Spirochaetales</taxon>
        <taxon>Spirochaetaceae</taxon>
        <taxon>Candidatus Haliotispira</taxon>
    </lineage>
</organism>
<reference evidence="11 12" key="1">
    <citation type="submission" date="2023-04" db="EMBL/GenBank/DDBJ databases">
        <title>Spirochaete genome identified in red abalone sample constitutes a novel genus.</title>
        <authorList>
            <person name="Sharma S.P."/>
            <person name="Purcell C.M."/>
            <person name="Hyde J.R."/>
            <person name="Severin A.J."/>
        </authorList>
    </citation>
    <scope>NUCLEOTIDE SEQUENCE [LARGE SCALE GENOMIC DNA]</scope>
    <source>
        <strain evidence="11 12">SP-2023</strain>
    </source>
</reference>
<evidence type="ECO:0000259" key="10">
    <source>
        <dbReference type="PROSITE" id="PS50263"/>
    </source>
</evidence>
<evidence type="ECO:0000313" key="11">
    <source>
        <dbReference type="EMBL" id="WGK69835.1"/>
    </source>
</evidence>
<evidence type="ECO:0000256" key="7">
    <source>
        <dbReference type="ARBA" id="ARBA00023136"/>
    </source>
</evidence>
<feature type="domain" description="CN hydrolase" evidence="10">
    <location>
        <begin position="276"/>
        <end position="591"/>
    </location>
</feature>
<accession>A0ABY8MJQ2</accession>
<dbReference type="EMBL" id="CP123443">
    <property type="protein sequence ID" value="WGK69835.1"/>
    <property type="molecule type" value="Genomic_DNA"/>
</dbReference>
<feature type="transmembrane region" description="Helical" evidence="9">
    <location>
        <begin position="76"/>
        <end position="99"/>
    </location>
</feature>
<dbReference type="Pfam" id="PF20154">
    <property type="entry name" value="LNT_N"/>
    <property type="match status" value="1"/>
</dbReference>
<keyword evidence="7 9" id="KW-0472">Membrane</keyword>
<dbReference type="Proteomes" id="UP001228690">
    <property type="component" value="Chromosome"/>
</dbReference>
<dbReference type="PANTHER" id="PTHR38686:SF1">
    <property type="entry name" value="APOLIPOPROTEIN N-ACYLTRANSFERASE"/>
    <property type="match status" value="1"/>
</dbReference>
<evidence type="ECO:0000256" key="2">
    <source>
        <dbReference type="ARBA" id="ARBA00010065"/>
    </source>
</evidence>
<dbReference type="PROSITE" id="PS50263">
    <property type="entry name" value="CN_HYDROLASE"/>
    <property type="match status" value="1"/>
</dbReference>
<gene>
    <name evidence="11" type="primary">lnt</name>
    <name evidence="11" type="ORF">P0082_02945</name>
</gene>
<evidence type="ECO:0000256" key="4">
    <source>
        <dbReference type="ARBA" id="ARBA00022679"/>
    </source>
</evidence>
<evidence type="ECO:0000256" key="9">
    <source>
        <dbReference type="SAM" id="Phobius"/>
    </source>
</evidence>
<name>A0ABY8MJQ2_9SPIO</name>
<evidence type="ECO:0000256" key="6">
    <source>
        <dbReference type="ARBA" id="ARBA00022989"/>
    </source>
</evidence>
<dbReference type="NCBIfam" id="TIGR00546">
    <property type="entry name" value="lnt"/>
    <property type="match status" value="1"/>
</dbReference>
<evidence type="ECO:0000256" key="5">
    <source>
        <dbReference type="ARBA" id="ARBA00022692"/>
    </source>
</evidence>
<dbReference type="InterPro" id="IPR036526">
    <property type="entry name" value="C-N_Hydrolase_sf"/>
</dbReference>
<proteinExistence type="inferred from homology"/>
<keyword evidence="6 9" id="KW-1133">Transmembrane helix</keyword>
<feature type="transmembrane region" description="Helical" evidence="9">
    <location>
        <begin position="52"/>
        <end position="70"/>
    </location>
</feature>
<dbReference type="PANTHER" id="PTHR38686">
    <property type="entry name" value="APOLIPOPROTEIN N-ACYLTRANSFERASE"/>
    <property type="match status" value="1"/>
</dbReference>
<feature type="transmembrane region" description="Helical" evidence="9">
    <location>
        <begin position="106"/>
        <end position="124"/>
    </location>
</feature>